<dbReference type="RefSeq" id="WP_255133713.1">
    <property type="nucleotide sequence ID" value="NZ_JANDBC010000001.1"/>
</dbReference>
<feature type="transmembrane region" description="Helical" evidence="7">
    <location>
        <begin position="36"/>
        <end position="54"/>
    </location>
</feature>
<evidence type="ECO:0000256" key="5">
    <source>
        <dbReference type="ARBA" id="ARBA00023136"/>
    </source>
</evidence>
<feature type="transmembrane region" description="Helical" evidence="7">
    <location>
        <begin position="129"/>
        <end position="147"/>
    </location>
</feature>
<keyword evidence="2" id="KW-1003">Cell membrane</keyword>
<organism evidence="8 9">
    <name type="scientific">Gracilimonas sediminicola</name>
    <dbReference type="NCBI Taxonomy" id="2952158"/>
    <lineage>
        <taxon>Bacteria</taxon>
        <taxon>Pseudomonadati</taxon>
        <taxon>Balneolota</taxon>
        <taxon>Balneolia</taxon>
        <taxon>Balneolales</taxon>
        <taxon>Balneolaceae</taxon>
        <taxon>Gracilimonas</taxon>
    </lineage>
</organism>
<feature type="compositionally biased region" description="Basic and acidic residues" evidence="6">
    <location>
        <begin position="1"/>
        <end position="15"/>
    </location>
</feature>
<dbReference type="PANTHER" id="PTHR33545">
    <property type="entry name" value="UPF0750 MEMBRANE PROTEIN YITT-RELATED"/>
    <property type="match status" value="1"/>
</dbReference>
<feature type="transmembrane region" description="Helical" evidence="7">
    <location>
        <begin position="104"/>
        <end position="123"/>
    </location>
</feature>
<feature type="transmembrane region" description="Helical" evidence="7">
    <location>
        <begin position="194"/>
        <end position="212"/>
    </location>
</feature>
<feature type="region of interest" description="Disordered" evidence="6">
    <location>
        <begin position="1"/>
        <end position="28"/>
    </location>
</feature>
<feature type="transmembrane region" description="Helical" evidence="7">
    <location>
        <begin position="74"/>
        <end position="92"/>
    </location>
</feature>
<protein>
    <submittedName>
        <fullName evidence="8">YitT family protein</fullName>
    </submittedName>
</protein>
<keyword evidence="4 7" id="KW-1133">Transmembrane helix</keyword>
<evidence type="ECO:0000256" key="6">
    <source>
        <dbReference type="SAM" id="MobiDB-lite"/>
    </source>
</evidence>
<dbReference type="Pfam" id="PF02588">
    <property type="entry name" value="YitT_membrane"/>
    <property type="match status" value="1"/>
</dbReference>
<evidence type="ECO:0000256" key="2">
    <source>
        <dbReference type="ARBA" id="ARBA00022475"/>
    </source>
</evidence>
<evidence type="ECO:0000256" key="7">
    <source>
        <dbReference type="SAM" id="Phobius"/>
    </source>
</evidence>
<keyword evidence="5 7" id="KW-0472">Membrane</keyword>
<sequence>MDQEKTLTDGKREQQELNEPNQPEPQKHSVFDDIQGIVIGSLLAAFGIAIFSHMNFLIGGTAGVSFLVQYTTDFSFGVVFFVINLPFYVLAVKKLGWEFTIKTFLAVFGVSFLTEFIPIIFEFGEINPWFAAIFGGFLIGSGLLMLFRHKASLGGLNILSIYVQEYFQISAGKFQMVADTIIILAAFFVVDWKALAFSVLASVALNIILAINHKPGRYRGMS</sequence>
<name>A0A9X2RD09_9BACT</name>
<keyword evidence="9" id="KW-1185">Reference proteome</keyword>
<evidence type="ECO:0000256" key="1">
    <source>
        <dbReference type="ARBA" id="ARBA00004651"/>
    </source>
</evidence>
<feature type="transmembrane region" description="Helical" evidence="7">
    <location>
        <begin position="167"/>
        <end position="188"/>
    </location>
</feature>
<gene>
    <name evidence="8" type="ORF">NM125_05785</name>
</gene>
<accession>A0A9X2RD09</accession>
<keyword evidence="3 7" id="KW-0812">Transmembrane</keyword>
<evidence type="ECO:0000313" key="8">
    <source>
        <dbReference type="EMBL" id="MCP9291086.1"/>
    </source>
</evidence>
<dbReference type="Proteomes" id="UP001139125">
    <property type="component" value="Unassembled WGS sequence"/>
</dbReference>
<dbReference type="PANTHER" id="PTHR33545:SF5">
    <property type="entry name" value="UPF0750 MEMBRANE PROTEIN YITT"/>
    <property type="match status" value="1"/>
</dbReference>
<comment type="subcellular location">
    <subcellularLocation>
        <location evidence="1">Cell membrane</location>
        <topology evidence="1">Multi-pass membrane protein</topology>
    </subcellularLocation>
</comment>
<dbReference type="InterPro" id="IPR003740">
    <property type="entry name" value="YitT"/>
</dbReference>
<evidence type="ECO:0000313" key="9">
    <source>
        <dbReference type="Proteomes" id="UP001139125"/>
    </source>
</evidence>
<evidence type="ECO:0000256" key="3">
    <source>
        <dbReference type="ARBA" id="ARBA00022692"/>
    </source>
</evidence>
<comment type="caution">
    <text evidence="8">The sequence shown here is derived from an EMBL/GenBank/DDBJ whole genome shotgun (WGS) entry which is preliminary data.</text>
</comment>
<dbReference type="GO" id="GO:0005886">
    <property type="term" value="C:plasma membrane"/>
    <property type="evidence" value="ECO:0007669"/>
    <property type="project" value="UniProtKB-SubCell"/>
</dbReference>
<evidence type="ECO:0000256" key="4">
    <source>
        <dbReference type="ARBA" id="ARBA00022989"/>
    </source>
</evidence>
<dbReference type="InterPro" id="IPR051461">
    <property type="entry name" value="UPF0750_membrane"/>
</dbReference>
<dbReference type="EMBL" id="JANDBC010000001">
    <property type="protein sequence ID" value="MCP9291086.1"/>
    <property type="molecule type" value="Genomic_DNA"/>
</dbReference>
<proteinExistence type="predicted"/>
<dbReference type="AlphaFoldDB" id="A0A9X2RD09"/>
<reference evidence="8" key="1">
    <citation type="submission" date="2022-06" db="EMBL/GenBank/DDBJ databases">
        <title>Gracilimonas sp. CAU 1638 isolated from sea sediment.</title>
        <authorList>
            <person name="Kim W."/>
        </authorList>
    </citation>
    <scope>NUCLEOTIDE SEQUENCE</scope>
    <source>
        <strain evidence="8">CAU 1638</strain>
    </source>
</reference>